<accession>A0A4Z1SN89</accession>
<feature type="compositionally biased region" description="Polar residues" evidence="1">
    <location>
        <begin position="379"/>
        <end position="405"/>
    </location>
</feature>
<organism evidence="2 3">
    <name type="scientific">Giardia muris</name>
    <dbReference type="NCBI Taxonomy" id="5742"/>
    <lineage>
        <taxon>Eukaryota</taxon>
        <taxon>Metamonada</taxon>
        <taxon>Diplomonadida</taxon>
        <taxon>Hexamitidae</taxon>
        <taxon>Giardiinae</taxon>
        <taxon>Giardia</taxon>
    </lineage>
</organism>
<keyword evidence="3" id="KW-1185">Reference proteome</keyword>
<feature type="region of interest" description="Disordered" evidence="1">
    <location>
        <begin position="353"/>
        <end position="417"/>
    </location>
</feature>
<feature type="region of interest" description="Disordered" evidence="1">
    <location>
        <begin position="897"/>
        <end position="929"/>
    </location>
</feature>
<reference evidence="2 3" key="1">
    <citation type="submission" date="2019-05" db="EMBL/GenBank/DDBJ databases">
        <title>The compact genome of Giardia muris reveals important steps in the evolution of intestinal protozoan parasites.</title>
        <authorList>
            <person name="Xu F."/>
            <person name="Jimenez-Gonzalez A."/>
            <person name="Einarsson E."/>
            <person name="Astvaldsson A."/>
            <person name="Peirasmaki D."/>
            <person name="Eckmann L."/>
            <person name="Andersson J.O."/>
            <person name="Svard S.G."/>
            <person name="Jerlstrom-Hultqvist J."/>
        </authorList>
    </citation>
    <scope>NUCLEOTIDE SEQUENCE [LARGE SCALE GENOMIC DNA]</scope>
    <source>
        <strain evidence="2 3">Roberts-Thomson</strain>
    </source>
</reference>
<sequence length="1081" mass="119296">MLRLCRRFNVHRLFDAITPPLPGPVDLQQLHFIDICMAFARPYSARVPVEFPDGRVRYLYLNPYLSSLYVRFQGGKSRDIWFAEGGSFYDRPSFVDSITQICSKCPSLAGSPLTSIDLQASFIGVQWMLARSSIDGHLLDYLSSSHGLCRCREAYRTLRYPSGRTGNHLRCVSHQVVLEGSAQFTDEPKALQTSKTFVFDTTESELMGQRTLGAQLDPLDYLASLKARGISIDVCGLCGFPKCPEPQSDMTFVEYDSSYLTTFLAFYGLAPIANEHGTGAGSSDRPTRLGLFSLPDVLEAAGPASLIARKFTVANALYDLPGPLHISRDDIPELDLALSDTLLDTNRYQRQTMSLSREERARLKRRMSSSDGLLAQGFRPSTSSQTRASHSRHSSNLIPIQGTTEGTREKESPGLVSTKSGVLHESIGFPSMVQTAGDSCNHVTSSLQLAHYKLSKQTQAKGETVSAQPLSPPSMLDSTTSMTDTWTSQIQARPEITGDLATTSSPTAATAGEFAKLGGDSCSMSGLEGDSISSPCQDERSNAEIELLTALRAHHVIRTRRKMLRSRPSGMPPLYSSGFQDTLFKASHLLHLEFRWQVQLEDVLEHTFSLQPKERRYAVLNQAGPGLPFHYKKFEGTLGYLMRLAIRDICVRAKAHAVYTCSDGEKRAKRSRDTEKTEASSQRNAEPVGANLWQSTARTLGRLFRRLQPKDVGAEPELEVETELNKEAQAHSRHPAYHFLSIAQQMAVLLYQDEDLVGKLCGNVLEGLSKWEKKVVTAEMKLPSPVSLEFYPGDGDEAVSGSVVDEWLRGNRTISLVDGQHDIISPMKNAENKIPIDPGYNINARMPPLASYVSFNGVFWTAVLLRDDLRDGLISPSSEPFGRPFVVGPRTTCSAFESPDTFEPASRPLSPLMLSQDTSTSAAPSTAPSTRHLLAGVRNLARQVDSLREQSLSCPSSYAPSSSWTTPGEACVGMGPLYFVKQEEALSHLLRRESKNNLRDAYCSLGGLLKEHRVLLNAYLSRYRYVNPRQGRLPLFGVLALGGGLFISADEQRSMEVMLQNMLSHRGLICPDLRTYCSSGL</sequence>
<dbReference type="OrthoDB" id="10302257at2759"/>
<dbReference type="EMBL" id="VDLU01000004">
    <property type="protein sequence ID" value="TNJ27222.1"/>
    <property type="molecule type" value="Genomic_DNA"/>
</dbReference>
<evidence type="ECO:0000256" key="1">
    <source>
        <dbReference type="SAM" id="MobiDB-lite"/>
    </source>
</evidence>
<evidence type="ECO:0000313" key="2">
    <source>
        <dbReference type="EMBL" id="TNJ27222.1"/>
    </source>
</evidence>
<dbReference type="Proteomes" id="UP000315496">
    <property type="component" value="Chromosome 4"/>
</dbReference>
<protein>
    <submittedName>
        <fullName evidence="2">Uncharacterized protein</fullName>
    </submittedName>
</protein>
<dbReference type="VEuPathDB" id="GiardiaDB:GMRT_12420"/>
<feature type="region of interest" description="Disordered" evidence="1">
    <location>
        <begin position="460"/>
        <end position="481"/>
    </location>
</feature>
<feature type="compositionally biased region" description="Low complexity" evidence="1">
    <location>
        <begin position="918"/>
        <end position="929"/>
    </location>
</feature>
<gene>
    <name evidence="2" type="ORF">GMRT_12420</name>
</gene>
<evidence type="ECO:0000313" key="3">
    <source>
        <dbReference type="Proteomes" id="UP000315496"/>
    </source>
</evidence>
<feature type="region of interest" description="Disordered" evidence="1">
    <location>
        <begin position="662"/>
        <end position="688"/>
    </location>
</feature>
<feature type="compositionally biased region" description="Basic and acidic residues" evidence="1">
    <location>
        <begin position="663"/>
        <end position="678"/>
    </location>
</feature>
<comment type="caution">
    <text evidence="2">The sequence shown here is derived from an EMBL/GenBank/DDBJ whole genome shotgun (WGS) entry which is preliminary data.</text>
</comment>
<name>A0A4Z1SN89_GIAMU</name>
<dbReference type="AlphaFoldDB" id="A0A4Z1SN89"/>
<feature type="compositionally biased region" description="Polar residues" evidence="1">
    <location>
        <begin position="460"/>
        <end position="469"/>
    </location>
</feature>
<proteinExistence type="predicted"/>